<evidence type="ECO:0000256" key="1">
    <source>
        <dbReference type="ARBA" id="ARBA00004651"/>
    </source>
</evidence>
<accession>A0ABU2H8I9</accession>
<dbReference type="Proteomes" id="UP001250214">
    <property type="component" value="Unassembled WGS sequence"/>
</dbReference>
<evidence type="ECO:0000256" key="2">
    <source>
        <dbReference type="ARBA" id="ARBA00022448"/>
    </source>
</evidence>
<feature type="transmembrane region" description="Helical" evidence="6">
    <location>
        <begin position="274"/>
        <end position="291"/>
    </location>
</feature>
<evidence type="ECO:0000256" key="3">
    <source>
        <dbReference type="ARBA" id="ARBA00022692"/>
    </source>
</evidence>
<keyword evidence="3 6" id="KW-0812">Transmembrane</keyword>
<feature type="transmembrane region" description="Helical" evidence="6">
    <location>
        <begin position="116"/>
        <end position="140"/>
    </location>
</feature>
<feature type="transmembrane region" description="Helical" evidence="6">
    <location>
        <begin position="57"/>
        <end position="80"/>
    </location>
</feature>
<feature type="transmembrane region" description="Helical" evidence="6">
    <location>
        <begin position="371"/>
        <end position="389"/>
    </location>
</feature>
<feature type="transmembrane region" description="Helical" evidence="6">
    <location>
        <begin position="303"/>
        <end position="322"/>
    </location>
</feature>
<feature type="transmembrane region" description="Helical" evidence="6">
    <location>
        <begin position="239"/>
        <end position="262"/>
    </location>
</feature>
<keyword evidence="4 6" id="KW-1133">Transmembrane helix</keyword>
<comment type="subcellular location">
    <subcellularLocation>
        <location evidence="1">Cell membrane</location>
        <topology evidence="1">Multi-pass membrane protein</topology>
    </subcellularLocation>
</comment>
<dbReference type="RefSeq" id="WP_310913228.1">
    <property type="nucleotide sequence ID" value="NZ_JAVLVT010000006.1"/>
</dbReference>
<feature type="domain" description="Major facilitator superfamily (MFS) profile" evidence="7">
    <location>
        <begin position="239"/>
        <end position="423"/>
    </location>
</feature>
<dbReference type="InterPro" id="IPR036259">
    <property type="entry name" value="MFS_trans_sf"/>
</dbReference>
<dbReference type="InterPro" id="IPR011701">
    <property type="entry name" value="MFS"/>
</dbReference>
<keyword evidence="5 6" id="KW-0472">Membrane</keyword>
<proteinExistence type="predicted"/>
<evidence type="ECO:0000256" key="4">
    <source>
        <dbReference type="ARBA" id="ARBA00022989"/>
    </source>
</evidence>
<reference evidence="9" key="1">
    <citation type="submission" date="2023-07" db="EMBL/GenBank/DDBJ databases">
        <title>Novel species in the genus Lipingzhangella isolated from Sambhar Salt Lake.</title>
        <authorList>
            <person name="Jiya N."/>
            <person name="Kajale S."/>
            <person name="Sharma A."/>
        </authorList>
    </citation>
    <scope>NUCLEOTIDE SEQUENCE [LARGE SCALE GENOMIC DNA]</scope>
    <source>
        <strain evidence="9">LS1_29</strain>
    </source>
</reference>
<feature type="transmembrane region" description="Helical" evidence="6">
    <location>
        <begin position="152"/>
        <end position="171"/>
    </location>
</feature>
<dbReference type="Gene3D" id="1.20.1250.20">
    <property type="entry name" value="MFS general substrate transporter like domains"/>
    <property type="match status" value="1"/>
</dbReference>
<evidence type="ECO:0000313" key="9">
    <source>
        <dbReference type="Proteomes" id="UP001250214"/>
    </source>
</evidence>
<feature type="transmembrane region" description="Helical" evidence="6">
    <location>
        <begin position="328"/>
        <end position="350"/>
    </location>
</feature>
<protein>
    <submittedName>
        <fullName evidence="8">MFS transporter</fullName>
    </submittedName>
</protein>
<dbReference type="InterPro" id="IPR052983">
    <property type="entry name" value="MFS_Riboflavin_Transporter"/>
</dbReference>
<feature type="transmembrane region" description="Helical" evidence="6">
    <location>
        <begin position="23"/>
        <end position="45"/>
    </location>
</feature>
<comment type="caution">
    <text evidence="8">The sequence shown here is derived from an EMBL/GenBank/DDBJ whole genome shotgun (WGS) entry which is preliminary data.</text>
</comment>
<organism evidence="8 9">
    <name type="scientific">Lipingzhangella rawalii</name>
    <dbReference type="NCBI Taxonomy" id="2055835"/>
    <lineage>
        <taxon>Bacteria</taxon>
        <taxon>Bacillati</taxon>
        <taxon>Actinomycetota</taxon>
        <taxon>Actinomycetes</taxon>
        <taxon>Streptosporangiales</taxon>
        <taxon>Nocardiopsidaceae</taxon>
        <taxon>Lipingzhangella</taxon>
    </lineage>
</organism>
<dbReference type="Pfam" id="PF07690">
    <property type="entry name" value="MFS_1"/>
    <property type="match status" value="1"/>
</dbReference>
<sequence length="423" mass="43149">MPTTAAPAPSATPEPEPEIAPGAWLALLALCVTVTTSYGVLFYAFPVLAPIISAVEGWSLVHVTAAFSASQVVAGLGGALVGRWLERSGPRWVMTLGAVGAVPALLGVALAPDLLWFTAAWLAAGAAMSGLFYPPAFAAVTRWFGARRVRGLTVLTLVAGLASTIFAPLAAALVDALGWRGTYLVLAGVLAVVVIPLHALALTPSWHRPTAGTTPHGQSGAADATGPENAIGPILRSRAFIALTTALTLAAFGAYAVVINLVPLLEERGFDASTAAWALGVGGIGQVLGRLGYGPLVRHTGPLSRIVVILMVCAVSTALLALPAPVTVVMLLALLAGMARGVFTLLQATAISDRWGEARYPTLNGVMHTPLMLAIALAPWAGAALAGLLGGYPAMFAALAAIGVVSVLAALFSRVPHPRGDDT</sequence>
<keyword evidence="9" id="KW-1185">Reference proteome</keyword>
<dbReference type="InterPro" id="IPR020846">
    <property type="entry name" value="MFS_dom"/>
</dbReference>
<dbReference type="SUPFAM" id="SSF103473">
    <property type="entry name" value="MFS general substrate transporter"/>
    <property type="match status" value="1"/>
</dbReference>
<name>A0ABU2H8I9_9ACTN</name>
<evidence type="ECO:0000256" key="5">
    <source>
        <dbReference type="ARBA" id="ARBA00023136"/>
    </source>
</evidence>
<evidence type="ECO:0000313" key="8">
    <source>
        <dbReference type="EMBL" id="MDS1271593.1"/>
    </source>
</evidence>
<gene>
    <name evidence="8" type="ORF">RIF23_14960</name>
</gene>
<dbReference type="PANTHER" id="PTHR43385">
    <property type="entry name" value="RIBOFLAVIN TRANSPORTER RIBJ"/>
    <property type="match status" value="1"/>
</dbReference>
<dbReference type="PROSITE" id="PS50850">
    <property type="entry name" value="MFS"/>
    <property type="match status" value="1"/>
</dbReference>
<feature type="transmembrane region" description="Helical" evidence="6">
    <location>
        <begin position="92"/>
        <end position="110"/>
    </location>
</feature>
<feature type="transmembrane region" description="Helical" evidence="6">
    <location>
        <begin position="395"/>
        <end position="413"/>
    </location>
</feature>
<evidence type="ECO:0000259" key="7">
    <source>
        <dbReference type="PROSITE" id="PS50850"/>
    </source>
</evidence>
<keyword evidence="2" id="KW-0813">Transport</keyword>
<dbReference type="EMBL" id="JAVLVT010000006">
    <property type="protein sequence ID" value="MDS1271593.1"/>
    <property type="molecule type" value="Genomic_DNA"/>
</dbReference>
<dbReference type="PANTHER" id="PTHR43385:SF1">
    <property type="entry name" value="RIBOFLAVIN TRANSPORTER RIBJ"/>
    <property type="match status" value="1"/>
</dbReference>
<evidence type="ECO:0000256" key="6">
    <source>
        <dbReference type="SAM" id="Phobius"/>
    </source>
</evidence>
<feature type="transmembrane region" description="Helical" evidence="6">
    <location>
        <begin position="183"/>
        <end position="202"/>
    </location>
</feature>